<dbReference type="InterPro" id="IPR002586">
    <property type="entry name" value="CobQ/CobB/MinD/ParA_Nub-bd_dom"/>
</dbReference>
<dbReference type="InterPro" id="IPR027417">
    <property type="entry name" value="P-loop_NTPase"/>
</dbReference>
<reference evidence="3" key="1">
    <citation type="submission" date="2016-11" db="EMBL/GenBank/DDBJ databases">
        <authorList>
            <person name="Jaros S."/>
            <person name="Januszkiewicz K."/>
            <person name="Wedrychowicz H."/>
        </authorList>
    </citation>
    <scope>NUCLEOTIDE SEQUENCE [LARGE SCALE GENOMIC DNA]</scope>
    <source>
        <strain evidence="3">DSM 7057</strain>
    </source>
</reference>
<dbReference type="Pfam" id="PF01656">
    <property type="entry name" value="CbiA"/>
    <property type="match status" value="1"/>
</dbReference>
<organism evidence="2 3">
    <name type="scientific">Desulfovibrio desulfuricans</name>
    <dbReference type="NCBI Taxonomy" id="876"/>
    <lineage>
        <taxon>Bacteria</taxon>
        <taxon>Pseudomonadati</taxon>
        <taxon>Thermodesulfobacteriota</taxon>
        <taxon>Desulfovibrionia</taxon>
        <taxon>Desulfovibrionales</taxon>
        <taxon>Desulfovibrionaceae</taxon>
        <taxon>Desulfovibrio</taxon>
    </lineage>
</organism>
<dbReference type="Proteomes" id="UP000182680">
    <property type="component" value="Unassembled WGS sequence"/>
</dbReference>
<feature type="domain" description="CobQ/CobB/MinD/ParA nucleotide binding" evidence="1">
    <location>
        <begin position="6"/>
        <end position="91"/>
    </location>
</feature>
<dbReference type="AlphaFoldDB" id="A0AA94HUJ6"/>
<name>A0AA94HUJ6_DESDE</name>
<evidence type="ECO:0000313" key="3">
    <source>
        <dbReference type="Proteomes" id="UP000182680"/>
    </source>
</evidence>
<proteinExistence type="predicted"/>
<comment type="caution">
    <text evidence="2">The sequence shown here is derived from an EMBL/GenBank/DDBJ whole genome shotgun (WGS) entry which is preliminary data.</text>
</comment>
<evidence type="ECO:0000259" key="1">
    <source>
        <dbReference type="Pfam" id="PF01656"/>
    </source>
</evidence>
<gene>
    <name evidence="2" type="ORF">SAMN02910291_02440</name>
</gene>
<protein>
    <recommendedName>
        <fullName evidence="1">CobQ/CobB/MinD/ParA nucleotide binding domain-containing protein</fullName>
    </recommendedName>
</protein>
<sequence>MKKILSISGDKGGTGKSVVSSAVLDTALAQGKQVLLVEADTKNPDLAKAYGEAVETVAVCLDNREGFIQLASLAHKTTADVVLINNPARSGWNEFGSIIANNVGEMGAELTVLWVANRQVDSVELLADFHAVFTQTPVFFVKNTYWGGPEKFEIWDGSKIRNKIHAAGGGEINFPDCADRVMAAIRNGRLRWDQVGDLDFGEKIEAERVRHEFHAAFAQIVE</sequence>
<dbReference type="EMBL" id="FPIW01000061">
    <property type="protein sequence ID" value="SFW67503.1"/>
    <property type="molecule type" value="Genomic_DNA"/>
</dbReference>
<dbReference type="Gene3D" id="3.40.50.300">
    <property type="entry name" value="P-loop containing nucleotide triphosphate hydrolases"/>
    <property type="match status" value="1"/>
</dbReference>
<accession>A0AA94HUJ6</accession>
<dbReference type="SUPFAM" id="SSF52540">
    <property type="entry name" value="P-loop containing nucleoside triphosphate hydrolases"/>
    <property type="match status" value="1"/>
</dbReference>
<evidence type="ECO:0000313" key="2">
    <source>
        <dbReference type="EMBL" id="SFW67503.1"/>
    </source>
</evidence>
<dbReference type="RefSeq" id="WP_072312367.1">
    <property type="nucleotide sequence ID" value="NZ_FPIW01000061.1"/>
</dbReference>